<evidence type="ECO:0000259" key="1">
    <source>
        <dbReference type="Pfam" id="PF18765"/>
    </source>
</evidence>
<name>A0A511QUS4_9VIBR</name>
<protein>
    <recommendedName>
        <fullName evidence="1">Polymerase beta nucleotidyltransferase domain-containing protein</fullName>
    </recommendedName>
</protein>
<dbReference type="InterPro" id="IPR041633">
    <property type="entry name" value="Polbeta"/>
</dbReference>
<evidence type="ECO:0000313" key="2">
    <source>
        <dbReference type="EMBL" id="GEM80546.1"/>
    </source>
</evidence>
<dbReference type="AlphaFoldDB" id="A0A511QUS4"/>
<dbReference type="SUPFAM" id="SSF81301">
    <property type="entry name" value="Nucleotidyltransferase"/>
    <property type="match status" value="1"/>
</dbReference>
<sequence>MDKITEKAIKEVVGKYDPHTVIIYGSRARGDATDESDVDMACFLDEPPISEDFRSFDGIFLDAWIYPTDAMKTPESFVQMGKAFCAIDKYGLGKELLRKIDERRTAGPIPLTEKQKSNIIELRMKSLKRIVKNDIEGNHRRAHLQFTLLETYFLLRDKWFFGAKSSLAWLQENDQVAFDLFEKVYQSPQDYQALKRLTQHTTRI</sequence>
<dbReference type="Pfam" id="PF18765">
    <property type="entry name" value="Polbeta"/>
    <property type="match status" value="1"/>
</dbReference>
<proteinExistence type="predicted"/>
<feature type="domain" description="Polymerase beta nucleotidyltransferase" evidence="1">
    <location>
        <begin position="8"/>
        <end position="47"/>
    </location>
</feature>
<gene>
    <name evidence="2" type="ORF">VSU01S_27910</name>
</gene>
<organism evidence="2 3">
    <name type="scientific">Vibrio superstes NBRC 103154</name>
    <dbReference type="NCBI Taxonomy" id="1219062"/>
    <lineage>
        <taxon>Bacteria</taxon>
        <taxon>Pseudomonadati</taxon>
        <taxon>Pseudomonadota</taxon>
        <taxon>Gammaproteobacteria</taxon>
        <taxon>Vibrionales</taxon>
        <taxon>Vibrionaceae</taxon>
        <taxon>Vibrio</taxon>
    </lineage>
</organism>
<keyword evidence="3" id="KW-1185">Reference proteome</keyword>
<accession>A0A511QUS4</accession>
<dbReference type="Gene3D" id="3.30.460.10">
    <property type="entry name" value="Beta Polymerase, domain 2"/>
    <property type="match status" value="1"/>
</dbReference>
<comment type="caution">
    <text evidence="2">The sequence shown here is derived from an EMBL/GenBank/DDBJ whole genome shotgun (WGS) entry which is preliminary data.</text>
</comment>
<reference evidence="2 3" key="1">
    <citation type="submission" date="2019-07" db="EMBL/GenBank/DDBJ databases">
        <title>Whole genome shotgun sequence of Vibrio superstes NBRC 103154.</title>
        <authorList>
            <person name="Hosoyama A."/>
            <person name="Uohara A."/>
            <person name="Ohji S."/>
            <person name="Ichikawa N."/>
        </authorList>
    </citation>
    <scope>NUCLEOTIDE SEQUENCE [LARGE SCALE GENOMIC DNA]</scope>
    <source>
        <strain evidence="2 3">NBRC 103154</strain>
    </source>
</reference>
<dbReference type="RefSeq" id="WP_162892838.1">
    <property type="nucleotide sequence ID" value="NZ_BJXK01000011.1"/>
</dbReference>
<dbReference type="CDD" id="cd05403">
    <property type="entry name" value="NT_KNTase_like"/>
    <property type="match status" value="1"/>
</dbReference>
<evidence type="ECO:0000313" key="3">
    <source>
        <dbReference type="Proteomes" id="UP000321113"/>
    </source>
</evidence>
<dbReference type="EMBL" id="BJXK01000011">
    <property type="protein sequence ID" value="GEM80546.1"/>
    <property type="molecule type" value="Genomic_DNA"/>
</dbReference>
<dbReference type="InterPro" id="IPR043519">
    <property type="entry name" value="NT_sf"/>
</dbReference>
<dbReference type="Proteomes" id="UP000321113">
    <property type="component" value="Unassembled WGS sequence"/>
</dbReference>